<dbReference type="InterPro" id="IPR003954">
    <property type="entry name" value="RRM_euk-type"/>
</dbReference>
<dbReference type="InterPro" id="IPR052462">
    <property type="entry name" value="SLIRP/GR-RBP-like"/>
</dbReference>
<accession>A0A7C6EDX1</accession>
<name>A0A7C6EDX1_UNCW3</name>
<protein>
    <submittedName>
        <fullName evidence="4">RNA-binding protein</fullName>
    </submittedName>
</protein>
<feature type="region of interest" description="Disordered" evidence="2">
    <location>
        <begin position="79"/>
        <end position="106"/>
    </location>
</feature>
<dbReference type="InterPro" id="IPR012677">
    <property type="entry name" value="Nucleotide-bd_a/b_plait_sf"/>
</dbReference>
<feature type="domain" description="RRM" evidence="3">
    <location>
        <begin position="2"/>
        <end position="80"/>
    </location>
</feature>
<gene>
    <name evidence="4" type="ORF">ENW73_08940</name>
</gene>
<dbReference type="Gene3D" id="3.30.70.330">
    <property type="match status" value="1"/>
</dbReference>
<organism evidence="4">
    <name type="scientific">candidate division WOR-3 bacterium</name>
    <dbReference type="NCBI Taxonomy" id="2052148"/>
    <lineage>
        <taxon>Bacteria</taxon>
        <taxon>Bacteria division WOR-3</taxon>
    </lineage>
</organism>
<dbReference type="GO" id="GO:0003723">
    <property type="term" value="F:RNA binding"/>
    <property type="evidence" value="ECO:0007669"/>
    <property type="project" value="UniProtKB-KW"/>
</dbReference>
<dbReference type="InterPro" id="IPR035979">
    <property type="entry name" value="RBD_domain_sf"/>
</dbReference>
<dbReference type="SMART" id="SM00360">
    <property type="entry name" value="RRM"/>
    <property type="match status" value="1"/>
</dbReference>
<evidence type="ECO:0000259" key="3">
    <source>
        <dbReference type="PROSITE" id="PS50102"/>
    </source>
</evidence>
<proteinExistence type="predicted"/>
<evidence type="ECO:0000256" key="2">
    <source>
        <dbReference type="SAM" id="MobiDB-lite"/>
    </source>
</evidence>
<dbReference type="Pfam" id="PF00076">
    <property type="entry name" value="RRM_1"/>
    <property type="match status" value="1"/>
</dbReference>
<dbReference type="PROSITE" id="PS50102">
    <property type="entry name" value="RRM"/>
    <property type="match status" value="1"/>
</dbReference>
<dbReference type="SUPFAM" id="SSF54928">
    <property type="entry name" value="RNA-binding domain, RBD"/>
    <property type="match status" value="1"/>
</dbReference>
<evidence type="ECO:0000256" key="1">
    <source>
        <dbReference type="ARBA" id="ARBA00022884"/>
    </source>
</evidence>
<dbReference type="InterPro" id="IPR000504">
    <property type="entry name" value="RRM_dom"/>
</dbReference>
<dbReference type="CDD" id="cd21608">
    <property type="entry name" value="RRM2_NsCP33_like"/>
    <property type="match status" value="1"/>
</dbReference>
<feature type="compositionally biased region" description="Basic and acidic residues" evidence="2">
    <location>
        <begin position="80"/>
        <end position="106"/>
    </location>
</feature>
<dbReference type="AlphaFoldDB" id="A0A7C6EDX1"/>
<comment type="caution">
    <text evidence="4">The sequence shown here is derived from an EMBL/GenBank/DDBJ whole genome shotgun (WGS) entry which is preliminary data.</text>
</comment>
<keyword evidence="1" id="KW-0694">RNA-binding</keyword>
<reference evidence="4" key="1">
    <citation type="journal article" date="2020" name="mSystems">
        <title>Genome- and Community-Level Interaction Insights into Carbon Utilization and Element Cycling Functions of Hydrothermarchaeota in Hydrothermal Sediment.</title>
        <authorList>
            <person name="Zhou Z."/>
            <person name="Liu Y."/>
            <person name="Xu W."/>
            <person name="Pan J."/>
            <person name="Luo Z.H."/>
            <person name="Li M."/>
        </authorList>
    </citation>
    <scope>NUCLEOTIDE SEQUENCE [LARGE SCALE GENOMIC DNA]</scope>
    <source>
        <strain evidence="4">SpSt-876</strain>
    </source>
</reference>
<dbReference type="InterPro" id="IPR048289">
    <property type="entry name" value="RRM2_NsCP33-like"/>
</dbReference>
<dbReference type="EMBL" id="DTLI01000214">
    <property type="protein sequence ID" value="HHS52961.1"/>
    <property type="molecule type" value="Genomic_DNA"/>
</dbReference>
<dbReference type="SMART" id="SM00361">
    <property type="entry name" value="RRM_1"/>
    <property type="match status" value="1"/>
</dbReference>
<evidence type="ECO:0000313" key="4">
    <source>
        <dbReference type="EMBL" id="HHS52961.1"/>
    </source>
</evidence>
<sequence length="106" mass="11948">MSKVYVGSLPFSATEAQLNDLFSKYGKVNSVNIISDKFTNRSRGFAFVEMETEEAAQKAIAELNGTDFEGRKIVVNAARPQERRERSFGGDRGGRGRERFGHSKRW</sequence>
<dbReference type="PANTHER" id="PTHR48027">
    <property type="entry name" value="HETEROGENEOUS NUCLEAR RIBONUCLEOPROTEIN 87F-RELATED"/>
    <property type="match status" value="1"/>
</dbReference>